<dbReference type="EMBL" id="JACQXR010000056">
    <property type="protein sequence ID" value="MBI4726495.1"/>
    <property type="molecule type" value="Genomic_DNA"/>
</dbReference>
<dbReference type="AlphaFoldDB" id="A0A933I9S5"/>
<organism evidence="1 2">
    <name type="scientific">candidate division TA06 bacterium</name>
    <dbReference type="NCBI Taxonomy" id="2250710"/>
    <lineage>
        <taxon>Bacteria</taxon>
        <taxon>Bacteria division TA06</taxon>
    </lineage>
</organism>
<accession>A0A933I9S5</accession>
<evidence type="ECO:0000313" key="1">
    <source>
        <dbReference type="EMBL" id="MBI4726495.1"/>
    </source>
</evidence>
<protein>
    <submittedName>
        <fullName evidence="1">Uncharacterized protein</fullName>
    </submittedName>
</protein>
<name>A0A933I9S5_UNCT6</name>
<evidence type="ECO:0000313" key="2">
    <source>
        <dbReference type="Proteomes" id="UP000736328"/>
    </source>
</evidence>
<reference evidence="1" key="1">
    <citation type="submission" date="2020-07" db="EMBL/GenBank/DDBJ databases">
        <title>Huge and variable diversity of episymbiotic CPR bacteria and DPANN archaea in groundwater ecosystems.</title>
        <authorList>
            <person name="He C.Y."/>
            <person name="Keren R."/>
            <person name="Whittaker M."/>
            <person name="Farag I.F."/>
            <person name="Doudna J."/>
            <person name="Cate J.H.D."/>
            <person name="Banfield J.F."/>
        </authorList>
    </citation>
    <scope>NUCLEOTIDE SEQUENCE</scope>
    <source>
        <strain evidence="1">NC_groundwater_1520_Pr4_B-0.1um_53_5</strain>
    </source>
</reference>
<sequence length="73" mass="8750">MASQTVKFEYDPVRNILFTEDEYLISSERDVDEFLFRYLKKLEEIGHRVYVISHIDGLEVHASLYDYYGKKII</sequence>
<gene>
    <name evidence="1" type="ORF">HY768_04610</name>
</gene>
<proteinExistence type="predicted"/>
<comment type="caution">
    <text evidence="1">The sequence shown here is derived from an EMBL/GenBank/DDBJ whole genome shotgun (WGS) entry which is preliminary data.</text>
</comment>
<dbReference type="Proteomes" id="UP000736328">
    <property type="component" value="Unassembled WGS sequence"/>
</dbReference>